<dbReference type="InterPro" id="IPR053521">
    <property type="entry name" value="McjB-like"/>
</dbReference>
<dbReference type="InterPro" id="IPR032708">
    <property type="entry name" value="McjB_C"/>
</dbReference>
<reference evidence="3" key="1">
    <citation type="submission" date="2017-02" db="EMBL/GenBank/DDBJ databases">
        <authorList>
            <person name="Varghese N."/>
            <person name="Submissions S."/>
        </authorList>
    </citation>
    <scope>NUCLEOTIDE SEQUENCE [LARGE SCALE GENOMIC DNA]</scope>
    <source>
        <strain evidence="3">UM2</strain>
    </source>
</reference>
<keyword evidence="3" id="KW-1185">Reference proteome</keyword>
<feature type="domain" description="Microcin J25-processing protein McjB C-terminal" evidence="1">
    <location>
        <begin position="24"/>
        <end position="136"/>
    </location>
</feature>
<accession>A0A1T5CJP0</accession>
<organism evidence="2 3">
    <name type="scientific">Rhizorhabdus histidinilytica</name>
    <dbReference type="NCBI Taxonomy" id="439228"/>
    <lineage>
        <taxon>Bacteria</taxon>
        <taxon>Pseudomonadati</taxon>
        <taxon>Pseudomonadota</taxon>
        <taxon>Alphaproteobacteria</taxon>
        <taxon>Sphingomonadales</taxon>
        <taxon>Sphingomonadaceae</taxon>
        <taxon>Rhizorhabdus</taxon>
    </lineage>
</organism>
<dbReference type="RefSeq" id="WP_176152523.1">
    <property type="nucleotide sequence ID" value="NZ_FUYM01000004.1"/>
</dbReference>
<name>A0A1T5CJP0_9SPHN</name>
<proteinExistence type="predicted"/>
<dbReference type="STRING" id="439228.SAMN06295920_104104"/>
<evidence type="ECO:0000313" key="3">
    <source>
        <dbReference type="Proteomes" id="UP000189818"/>
    </source>
</evidence>
<gene>
    <name evidence="2" type="ORF">SAMN06295920_104104</name>
</gene>
<dbReference type="AlphaFoldDB" id="A0A1T5CJP0"/>
<dbReference type="EMBL" id="FUYM01000004">
    <property type="protein sequence ID" value="SKB59688.1"/>
    <property type="molecule type" value="Genomic_DNA"/>
</dbReference>
<evidence type="ECO:0000313" key="2">
    <source>
        <dbReference type="EMBL" id="SKB59688.1"/>
    </source>
</evidence>
<dbReference type="Pfam" id="PF13471">
    <property type="entry name" value="Transglut_core3"/>
    <property type="match status" value="1"/>
</dbReference>
<evidence type="ECO:0000259" key="1">
    <source>
        <dbReference type="Pfam" id="PF13471"/>
    </source>
</evidence>
<dbReference type="Proteomes" id="UP000189818">
    <property type="component" value="Unassembled WGS sequence"/>
</dbReference>
<dbReference type="NCBIfam" id="NF033537">
    <property type="entry name" value="lasso_biosyn_B2"/>
    <property type="match status" value="1"/>
</dbReference>
<sequence length="143" mass="15776">MLRLRRRAALAWRHGRLLAQCLAVVAAIRIGLALFGYRTVLDHIAKAAPARPSGTHAHLHIWCVKHCSRIVPGATCLTQALALHYLRARAGHPTRVRIGVRQREDGRIAAHAWLVDGDVVLIGGQDEQLARFTPLIDLQAGLR</sequence>
<protein>
    <submittedName>
        <fullName evidence="2">Transglutaminase-like superfamily protein</fullName>
    </submittedName>
</protein>